<dbReference type="Pfam" id="PF01168">
    <property type="entry name" value="Ala_racemase_N"/>
    <property type="match status" value="1"/>
</dbReference>
<dbReference type="InterPro" id="IPR051466">
    <property type="entry name" value="D-amino_acid_metab_enzyme"/>
</dbReference>
<dbReference type="PANTHER" id="PTHR28004:SF2">
    <property type="entry name" value="D-SERINE DEHYDRATASE"/>
    <property type="match status" value="1"/>
</dbReference>
<dbReference type="SUPFAM" id="SSF51419">
    <property type="entry name" value="PLP-binding barrel"/>
    <property type="match status" value="1"/>
</dbReference>
<dbReference type="InterPro" id="IPR029066">
    <property type="entry name" value="PLP-binding_barrel"/>
</dbReference>
<accession>A0ABY6ACC1</accession>
<dbReference type="Gene3D" id="3.20.20.10">
    <property type="entry name" value="Alanine racemase"/>
    <property type="match status" value="1"/>
</dbReference>
<feature type="domain" description="Alanine racemase N-terminal" evidence="1">
    <location>
        <begin position="109"/>
        <end position="249"/>
    </location>
</feature>
<dbReference type="PANTHER" id="PTHR28004">
    <property type="entry name" value="ZGC:162816-RELATED"/>
    <property type="match status" value="1"/>
</dbReference>
<evidence type="ECO:0000313" key="3">
    <source>
        <dbReference type="Proteomes" id="UP001065322"/>
    </source>
</evidence>
<dbReference type="RefSeq" id="WP_260996829.1">
    <property type="nucleotide sequence ID" value="NZ_CP054475.1"/>
</dbReference>
<dbReference type="CDD" id="cd06814">
    <property type="entry name" value="PLPDE_III_DSD_D-TA_like_3"/>
    <property type="match status" value="1"/>
</dbReference>
<dbReference type="InterPro" id="IPR001608">
    <property type="entry name" value="Ala_racemase_N"/>
</dbReference>
<organism evidence="2 3">
    <name type="scientific">Thalassolituus hydrocarboniclasticus</name>
    <dbReference type="NCBI Taxonomy" id="2742796"/>
    <lineage>
        <taxon>Bacteria</taxon>
        <taxon>Pseudomonadati</taxon>
        <taxon>Pseudomonadota</taxon>
        <taxon>Gammaproteobacteria</taxon>
        <taxon>Oceanospirillales</taxon>
        <taxon>Oceanospirillaceae</taxon>
        <taxon>Thalassolituus</taxon>
    </lineage>
</organism>
<sequence length="422" mass="47469">MTKMYFQNLTRDLQQAGICTPTLVIDKERLDRNIDHLIDVLNRGFDYRIVAKSLPSVPLLQYIMRRTGTQRLMSFHLPFLMHLVEHIPAADILMGKPMPIAAARHFYQWHSQQTSSMCFAPELQLQWLIDSNERLQQYASMARELNLSLRINLEIDVGLHRGGFLPDKHFMQALQTIAASPLLTLSGLMGYEAHISKIPGVLGGSDKALQQAKDSYRQFTTMITETLGKEALDGLCLNTGGSSTYPLYEQDSVGLVNEIATASALVKPTDFDVFTLEHHQPAVFIAAPVLKIVKDPEIPMASGLSRLLRLFGRLPHQACFIYGGNWLAQPCYPDPCQRASIFGHSSNQELYELPDGHDIKPDDYLFFRPTQSESVFLQFGNIALYEQGRITEWWPVFSYPDKFPPSGQLQSLPGTEALNANA</sequence>
<gene>
    <name evidence="2" type="ORF">HUF19_11845</name>
</gene>
<reference evidence="3" key="1">
    <citation type="submission" date="2020-06" db="EMBL/GenBank/DDBJ databases">
        <title>Thalassolituus marinus alknpb1M-1, a hydrocarbon-degrading bacterium isolated from the deep-sea overlying water using an in-situ strategy from the South China Sea basin.</title>
        <authorList>
            <person name="Dong C."/>
            <person name="Chen Y."/>
            <person name="Shao Z."/>
        </authorList>
    </citation>
    <scope>NUCLEOTIDE SEQUENCE [LARGE SCALE GENOMIC DNA]</scope>
    <source>
        <strain evidence="3">alknpb1M-1</strain>
    </source>
</reference>
<dbReference type="EMBL" id="CP054475">
    <property type="protein sequence ID" value="UXD88079.1"/>
    <property type="molecule type" value="Genomic_DNA"/>
</dbReference>
<evidence type="ECO:0000259" key="1">
    <source>
        <dbReference type="Pfam" id="PF01168"/>
    </source>
</evidence>
<dbReference type="Proteomes" id="UP001065322">
    <property type="component" value="Chromosome"/>
</dbReference>
<name>A0ABY6ACC1_9GAMM</name>
<proteinExistence type="predicted"/>
<evidence type="ECO:0000313" key="2">
    <source>
        <dbReference type="EMBL" id="UXD88079.1"/>
    </source>
</evidence>
<protein>
    <submittedName>
        <fullName evidence="2">DSD1 family PLP-dependent enzyme</fullName>
    </submittedName>
</protein>
<keyword evidence="3" id="KW-1185">Reference proteome</keyword>